<feature type="compositionally biased region" description="Pro residues" evidence="2">
    <location>
        <begin position="111"/>
        <end position="120"/>
    </location>
</feature>
<organism evidence="4 5">
    <name type="scientific">Oesophagostomum dentatum</name>
    <name type="common">Nodular worm</name>
    <dbReference type="NCBI Taxonomy" id="61180"/>
    <lineage>
        <taxon>Eukaryota</taxon>
        <taxon>Metazoa</taxon>
        <taxon>Ecdysozoa</taxon>
        <taxon>Nematoda</taxon>
        <taxon>Chromadorea</taxon>
        <taxon>Rhabditida</taxon>
        <taxon>Rhabditina</taxon>
        <taxon>Rhabditomorpha</taxon>
        <taxon>Strongyloidea</taxon>
        <taxon>Strongylidae</taxon>
        <taxon>Oesophagostomum</taxon>
    </lineage>
</organism>
<sequence>MTDEKHWESEATALRRVAFFGVALSTVATLVCIFSVPMLQVPGSQGPPGPPGPQGSPGPNGNPGGPGSPGNNGPPGPPGDNGQPGGPGSPGQPGANGEPGNNGGRGSCDHCPPPRTANGY</sequence>
<protein>
    <submittedName>
        <fullName evidence="4">Collagen triple helix repeat protein</fullName>
    </submittedName>
</protein>
<evidence type="ECO:0000313" key="4">
    <source>
        <dbReference type="EMBL" id="KHJ88878.1"/>
    </source>
</evidence>
<dbReference type="EMBL" id="KN555058">
    <property type="protein sequence ID" value="KHJ88878.1"/>
    <property type="molecule type" value="Genomic_DNA"/>
</dbReference>
<feature type="compositionally biased region" description="Pro residues" evidence="2">
    <location>
        <begin position="45"/>
        <end position="56"/>
    </location>
</feature>
<proteinExistence type="predicted"/>
<dbReference type="OrthoDB" id="5872583at2759"/>
<evidence type="ECO:0000256" key="2">
    <source>
        <dbReference type="SAM" id="MobiDB-lite"/>
    </source>
</evidence>
<keyword evidence="3" id="KW-0812">Transmembrane</keyword>
<dbReference type="InterPro" id="IPR008160">
    <property type="entry name" value="Collagen"/>
</dbReference>
<feature type="region of interest" description="Disordered" evidence="2">
    <location>
        <begin position="39"/>
        <end position="120"/>
    </location>
</feature>
<dbReference type="GO" id="GO:0005581">
    <property type="term" value="C:collagen trimer"/>
    <property type="evidence" value="ECO:0007669"/>
    <property type="project" value="UniProtKB-KW"/>
</dbReference>
<keyword evidence="3" id="KW-0472">Membrane</keyword>
<feature type="compositionally biased region" description="Gly residues" evidence="2">
    <location>
        <begin position="82"/>
        <end position="91"/>
    </location>
</feature>
<keyword evidence="3" id="KW-1133">Transmembrane helix</keyword>
<keyword evidence="1" id="KW-0677">Repeat</keyword>
<keyword evidence="4" id="KW-0176">Collagen</keyword>
<feature type="compositionally biased region" description="Gly residues" evidence="2">
    <location>
        <begin position="61"/>
        <end position="70"/>
    </location>
</feature>
<dbReference type="AlphaFoldDB" id="A0A0B1SU81"/>
<dbReference type="Proteomes" id="UP000053660">
    <property type="component" value="Unassembled WGS sequence"/>
</dbReference>
<evidence type="ECO:0000256" key="1">
    <source>
        <dbReference type="ARBA" id="ARBA00022737"/>
    </source>
</evidence>
<accession>A0A0B1SU81</accession>
<keyword evidence="5" id="KW-1185">Reference proteome</keyword>
<evidence type="ECO:0000256" key="3">
    <source>
        <dbReference type="SAM" id="Phobius"/>
    </source>
</evidence>
<gene>
    <name evidence="4" type="ORF">OESDEN_11319</name>
</gene>
<dbReference type="Pfam" id="PF01391">
    <property type="entry name" value="Collagen"/>
    <property type="match status" value="1"/>
</dbReference>
<name>A0A0B1SU81_OESDE</name>
<reference evidence="4 5" key="1">
    <citation type="submission" date="2014-03" db="EMBL/GenBank/DDBJ databases">
        <title>Draft genome of the hookworm Oesophagostomum dentatum.</title>
        <authorList>
            <person name="Mitreva M."/>
        </authorList>
    </citation>
    <scope>NUCLEOTIDE SEQUENCE [LARGE SCALE GENOMIC DNA]</scope>
    <source>
        <strain evidence="4 5">OD-Hann</strain>
    </source>
</reference>
<feature type="transmembrane region" description="Helical" evidence="3">
    <location>
        <begin position="17"/>
        <end position="36"/>
    </location>
</feature>
<evidence type="ECO:0000313" key="5">
    <source>
        <dbReference type="Proteomes" id="UP000053660"/>
    </source>
</evidence>